<dbReference type="SUPFAM" id="SSF55073">
    <property type="entry name" value="Nucleotide cyclase"/>
    <property type="match status" value="1"/>
</dbReference>
<dbReference type="Proteomes" id="UP000466681">
    <property type="component" value="Chromosome"/>
</dbReference>
<dbReference type="PROSITE" id="PS50125">
    <property type="entry name" value="GUANYLATE_CYCLASE_2"/>
    <property type="match status" value="1"/>
</dbReference>
<dbReference type="InterPro" id="IPR001054">
    <property type="entry name" value="A/G_cyclase"/>
</dbReference>
<dbReference type="Pfam" id="PF13191">
    <property type="entry name" value="AAA_16"/>
    <property type="match status" value="1"/>
</dbReference>
<reference evidence="4 5" key="1">
    <citation type="journal article" date="2019" name="Emerg. Microbes Infect.">
        <title>Comprehensive subspecies identification of 175 nontuberculous mycobacteria species based on 7547 genomic profiles.</title>
        <authorList>
            <person name="Matsumoto Y."/>
            <person name="Kinjo T."/>
            <person name="Motooka D."/>
            <person name="Nabeya D."/>
            <person name="Jung N."/>
            <person name="Uechi K."/>
            <person name="Horii T."/>
            <person name="Iida T."/>
            <person name="Fujita J."/>
            <person name="Nakamura S."/>
        </authorList>
    </citation>
    <scope>NUCLEOTIDE SEQUENCE [LARGE SCALE GENOMIC DNA]</scope>
    <source>
        <strain evidence="4 5">JCM 6375</strain>
    </source>
</reference>
<keyword evidence="2" id="KW-0067">ATP-binding</keyword>
<feature type="domain" description="Guanylate cyclase" evidence="3">
    <location>
        <begin position="42"/>
        <end position="173"/>
    </location>
</feature>
<dbReference type="InterPro" id="IPR029787">
    <property type="entry name" value="Nucleotide_cyclase"/>
</dbReference>
<dbReference type="CDD" id="cd07302">
    <property type="entry name" value="CHD"/>
    <property type="match status" value="1"/>
</dbReference>
<dbReference type="Pfam" id="PF13240">
    <property type="entry name" value="Zn_Ribbon_1"/>
    <property type="match status" value="1"/>
</dbReference>
<evidence type="ECO:0000256" key="2">
    <source>
        <dbReference type="ARBA" id="ARBA00022840"/>
    </source>
</evidence>
<dbReference type="Gene3D" id="3.30.70.1230">
    <property type="entry name" value="Nucleotide cyclase"/>
    <property type="match status" value="1"/>
</dbReference>
<proteinExistence type="predicted"/>
<dbReference type="SMART" id="SM00044">
    <property type="entry name" value="CYCc"/>
    <property type="match status" value="1"/>
</dbReference>
<organism evidence="4 5">
    <name type="scientific">Mycolicibacterium moriokaense</name>
    <dbReference type="NCBI Taxonomy" id="39691"/>
    <lineage>
        <taxon>Bacteria</taxon>
        <taxon>Bacillati</taxon>
        <taxon>Actinomycetota</taxon>
        <taxon>Actinomycetes</taxon>
        <taxon>Mycobacteriales</taxon>
        <taxon>Mycobacteriaceae</taxon>
        <taxon>Mycolicibacterium</taxon>
    </lineage>
</organism>
<dbReference type="GO" id="GO:0004016">
    <property type="term" value="F:adenylate cyclase activity"/>
    <property type="evidence" value="ECO:0007669"/>
    <property type="project" value="TreeGrafter"/>
</dbReference>
<keyword evidence="1" id="KW-0547">Nucleotide-binding</keyword>
<evidence type="ECO:0000313" key="4">
    <source>
        <dbReference type="EMBL" id="BBX04265.1"/>
    </source>
</evidence>
<dbReference type="AlphaFoldDB" id="A0AAD1HGB4"/>
<name>A0AAD1HGB4_9MYCO</name>
<dbReference type="Gene3D" id="3.40.50.300">
    <property type="entry name" value="P-loop containing nucleotide triphosphate hydrolases"/>
    <property type="match status" value="1"/>
</dbReference>
<dbReference type="SUPFAM" id="SSF52540">
    <property type="entry name" value="P-loop containing nucleoside triphosphate hydrolases"/>
    <property type="match status" value="1"/>
</dbReference>
<dbReference type="GO" id="GO:0009190">
    <property type="term" value="P:cyclic nucleotide biosynthetic process"/>
    <property type="evidence" value="ECO:0007669"/>
    <property type="project" value="InterPro"/>
</dbReference>
<dbReference type="GO" id="GO:0005524">
    <property type="term" value="F:ATP binding"/>
    <property type="evidence" value="ECO:0007669"/>
    <property type="project" value="UniProtKB-KW"/>
</dbReference>
<gene>
    <name evidence="4" type="ORF">MMOR_52010</name>
</gene>
<evidence type="ECO:0000313" key="5">
    <source>
        <dbReference type="Proteomes" id="UP000466681"/>
    </source>
</evidence>
<dbReference type="KEGG" id="mmor:MMOR_52010"/>
<dbReference type="PANTHER" id="PTHR16305:SF28">
    <property type="entry name" value="GUANYLATE CYCLASE DOMAIN-CONTAINING PROTEIN"/>
    <property type="match status" value="1"/>
</dbReference>
<dbReference type="InterPro" id="IPR027417">
    <property type="entry name" value="P-loop_NTPase"/>
</dbReference>
<dbReference type="GO" id="GO:0035556">
    <property type="term" value="P:intracellular signal transduction"/>
    <property type="evidence" value="ECO:0007669"/>
    <property type="project" value="InterPro"/>
</dbReference>
<dbReference type="InterPro" id="IPR041664">
    <property type="entry name" value="AAA_16"/>
</dbReference>
<sequence length="1062" mass="114608">MTAPDLRCASCQAPLPATAKFCSECGAPVEQSARSAEYKHVTVLFADVVRSMDIAAAVDVERLREIMNDLVERCAAVIRRYDGTVDKFTGDGLMAVFGAPVALEDHAASACLAALGVQEEAQRLAAEVAERDGVELRLRVGLNSGRVITGEMGSGAFGYTAIGEQVGIAQRMEAVAPPGAVMLSASTARLVDDAAVLGEPEQVRIKGTDEPVVARRLISIGKVHHAERRDESPLVGRRWELAAIEGLLESAIDGHGTVVGLVGPPGIGKSRLVREVASMADRHGVEVVRAFCESHTKQVPFHVLTAFLRAATGVERLDSVTARTRVRAGFPDADAEDVLLFEDLLGVGEPNAASATITPDARRRRLTALVNTFSLARKTPAVYVLEDAHWIDEVSESLLADFLTVVPQTHLLVVITYRPEYEGALSRVRSGHTIALAPLRDAESRALVDGLIGSADSVAGLRDAICQRAAGNPFFVEEIVRELAERGVLKGEPGQYRSEADHAEVSVPASLQTTIAARIDRLNPNAKRTLCAAAVIGSRFGVDLLSALGVEAVVDDLLEAQLIEQVRFGRRPEFVFRNPLIRTVALESQLKSERAEWHRRLASAIEARGPADEDAALIAEHLEEAGDLREAYGWHMRAAEWSEQRDIRGARAGWERAAKVADALPAVDPDRTALRIAPKTMLCMSTWRVGGGLADTGFDELRTLCESSGDHGSLAIGMYGQIALLSFLHRHREASALASEQFELLQKCEDAVRAVGYSQASVMAKILAGEAQEARRIAQFSVGVLEGYNGNDVSDEQIGFALAICLIWGAVADRVLGDSQAWQRSSRRSIGLERQYHPGGAALVFLIGIGYGFGIHMKAVVPDDRVIAETAEAVRKGEEIGDNLALATACQAYGMALSYSTSEAERSLGLQTLQRARDLYEEWSIFAPAMLARIRIAEIAAESGDLDRAIEDARSILDTLVASEEKTVRAEATAVLVESLLARGSADDIREAGAHIERLAAVPTDPGFVINDIQLLRMRARMAKARGDDAGYRDLVDRYRATAVSLDFPGHVKIADVMRQKV</sequence>
<dbReference type="GO" id="GO:0005737">
    <property type="term" value="C:cytoplasm"/>
    <property type="evidence" value="ECO:0007669"/>
    <property type="project" value="TreeGrafter"/>
</dbReference>
<dbReference type="Pfam" id="PF00211">
    <property type="entry name" value="Guanylate_cyc"/>
    <property type="match status" value="1"/>
</dbReference>
<keyword evidence="5" id="KW-1185">Reference proteome</keyword>
<dbReference type="InterPro" id="IPR026870">
    <property type="entry name" value="Zinc_ribbon_dom"/>
</dbReference>
<dbReference type="SMART" id="SM00382">
    <property type="entry name" value="AAA"/>
    <property type="match status" value="1"/>
</dbReference>
<protein>
    <submittedName>
        <fullName evidence="4">Cyclase</fullName>
    </submittedName>
</protein>
<dbReference type="EMBL" id="AP022560">
    <property type="protein sequence ID" value="BBX04265.1"/>
    <property type="molecule type" value="Genomic_DNA"/>
</dbReference>
<dbReference type="PANTHER" id="PTHR16305">
    <property type="entry name" value="TESTICULAR SOLUBLE ADENYLYL CYCLASE"/>
    <property type="match status" value="1"/>
</dbReference>
<accession>A0AAD1HGB4</accession>
<evidence type="ECO:0000259" key="3">
    <source>
        <dbReference type="PROSITE" id="PS50125"/>
    </source>
</evidence>
<dbReference type="InterPro" id="IPR003593">
    <property type="entry name" value="AAA+_ATPase"/>
</dbReference>
<evidence type="ECO:0000256" key="1">
    <source>
        <dbReference type="ARBA" id="ARBA00022741"/>
    </source>
</evidence>